<dbReference type="KEGG" id="mphn:HGG64_02715"/>
<evidence type="ECO:0000256" key="7">
    <source>
        <dbReference type="PIRSR" id="PIRSR006019-2"/>
    </source>
</evidence>
<dbReference type="EMBL" id="CP051480">
    <property type="protein sequence ID" value="QJG66713.1"/>
    <property type="molecule type" value="Genomic_DNA"/>
</dbReference>
<evidence type="ECO:0000256" key="3">
    <source>
        <dbReference type="ARBA" id="ARBA00022723"/>
    </source>
</evidence>
<comment type="cofactor">
    <cofactor evidence="1 7">
        <name>Zn(2+)</name>
        <dbReference type="ChEBI" id="CHEBI:29105"/>
    </cofactor>
</comment>
<dbReference type="InterPro" id="IPR015517">
    <property type="entry name" value="dCMP_deaminase-rel"/>
</dbReference>
<dbReference type="Pfam" id="PF00383">
    <property type="entry name" value="dCMP_cyt_deam_1"/>
    <property type="match status" value="1"/>
</dbReference>
<proteinExistence type="inferred from homology"/>
<keyword evidence="10" id="KW-1185">Reference proteome</keyword>
<dbReference type="PROSITE" id="PS51747">
    <property type="entry name" value="CYT_DCMP_DEAMINASES_2"/>
    <property type="match status" value="1"/>
</dbReference>
<feature type="domain" description="CMP/dCMP-type deaminase" evidence="8">
    <location>
        <begin position="1"/>
        <end position="134"/>
    </location>
</feature>
<evidence type="ECO:0000256" key="4">
    <source>
        <dbReference type="ARBA" id="ARBA00022801"/>
    </source>
</evidence>
<dbReference type="PROSITE" id="PS00903">
    <property type="entry name" value="CYT_DCMP_DEAMINASES_1"/>
    <property type="match status" value="1"/>
</dbReference>
<dbReference type="PIRSF" id="PIRSF006019">
    <property type="entry name" value="dCMP_deaminase"/>
    <property type="match status" value="1"/>
</dbReference>
<dbReference type="GO" id="GO:0004132">
    <property type="term" value="F:dCMP deaminase activity"/>
    <property type="evidence" value="ECO:0007669"/>
    <property type="project" value="InterPro"/>
</dbReference>
<dbReference type="GO" id="GO:0006220">
    <property type="term" value="P:pyrimidine nucleotide metabolic process"/>
    <property type="evidence" value="ECO:0007669"/>
    <property type="project" value="InterPro"/>
</dbReference>
<feature type="binding site" evidence="7">
    <location>
        <position position="73"/>
    </location>
    <ligand>
        <name>Zn(2+)</name>
        <dbReference type="ChEBI" id="CHEBI:29105"/>
        <note>catalytic</note>
    </ligand>
</feature>
<evidence type="ECO:0000256" key="5">
    <source>
        <dbReference type="ARBA" id="ARBA00022833"/>
    </source>
</evidence>
<protein>
    <submittedName>
        <fullName evidence="9">dCMP deaminase family protein</fullName>
    </submittedName>
</protein>
<evidence type="ECO:0000256" key="6">
    <source>
        <dbReference type="PIRSR" id="PIRSR006019-1"/>
    </source>
</evidence>
<dbReference type="InterPro" id="IPR016473">
    <property type="entry name" value="dCMP_deaminase"/>
</dbReference>
<feature type="binding site" evidence="7">
    <location>
        <position position="102"/>
    </location>
    <ligand>
        <name>Zn(2+)</name>
        <dbReference type="ChEBI" id="CHEBI:29105"/>
        <note>catalytic</note>
    </ligand>
</feature>
<organism evidence="9 10">
    <name type="scientific">Mycoplasma phocoeninasale</name>
    <dbReference type="NCBI Taxonomy" id="2726117"/>
    <lineage>
        <taxon>Bacteria</taxon>
        <taxon>Bacillati</taxon>
        <taxon>Mycoplasmatota</taxon>
        <taxon>Mollicutes</taxon>
        <taxon>Mycoplasmataceae</taxon>
        <taxon>Mycoplasma</taxon>
    </lineage>
</organism>
<sequence>MALAKLSALRSKDPTTKVGACIVSPDKYVISLGYNGMPTSYENKEVDNDELFTWERPSSSGDILNSKYTYVVHAETNAIINANLTSSKIIPGSSIFVTHSPCYNCAKLIVQSKISNVYYAIAYKEDSEDFQASEKIFKAYNINFSKISDDFDIEFVLKKQL</sequence>
<dbReference type="GO" id="GO:0005737">
    <property type="term" value="C:cytoplasm"/>
    <property type="evidence" value="ECO:0007669"/>
    <property type="project" value="TreeGrafter"/>
</dbReference>
<evidence type="ECO:0000256" key="2">
    <source>
        <dbReference type="ARBA" id="ARBA00006576"/>
    </source>
</evidence>
<dbReference type="InterPro" id="IPR002125">
    <property type="entry name" value="CMP_dCMP_dom"/>
</dbReference>
<keyword evidence="5 7" id="KW-0862">Zinc</keyword>
<dbReference type="InterPro" id="IPR016193">
    <property type="entry name" value="Cytidine_deaminase-like"/>
</dbReference>
<accession>A0A858U657</accession>
<gene>
    <name evidence="9" type="ORF">HGG64_02715</name>
</gene>
<keyword evidence="4" id="KW-0378">Hydrolase</keyword>
<dbReference type="InterPro" id="IPR016192">
    <property type="entry name" value="APOBEC/CMP_deaminase_Zn-bd"/>
</dbReference>
<dbReference type="PANTHER" id="PTHR11086:SF18">
    <property type="entry name" value="DEOXYCYTIDYLATE DEAMINASE"/>
    <property type="match status" value="1"/>
</dbReference>
<dbReference type="Gene3D" id="3.40.140.10">
    <property type="entry name" value="Cytidine Deaminase, domain 2"/>
    <property type="match status" value="1"/>
</dbReference>
<dbReference type="InterPro" id="IPR035105">
    <property type="entry name" value="Deoxycytidylate_deaminase_dom"/>
</dbReference>
<dbReference type="CDD" id="cd01286">
    <property type="entry name" value="deoxycytidylate_deaminase"/>
    <property type="match status" value="1"/>
</dbReference>
<feature type="active site" description="Proton donor" evidence="6">
    <location>
        <position position="75"/>
    </location>
</feature>
<dbReference type="SUPFAM" id="SSF53927">
    <property type="entry name" value="Cytidine deaminase-like"/>
    <property type="match status" value="1"/>
</dbReference>
<evidence type="ECO:0000313" key="10">
    <source>
        <dbReference type="Proteomes" id="UP000501728"/>
    </source>
</evidence>
<evidence type="ECO:0000259" key="8">
    <source>
        <dbReference type="PROSITE" id="PS51747"/>
    </source>
</evidence>
<dbReference type="PANTHER" id="PTHR11086">
    <property type="entry name" value="DEOXYCYTIDYLATE DEAMINASE-RELATED"/>
    <property type="match status" value="1"/>
</dbReference>
<evidence type="ECO:0000256" key="1">
    <source>
        <dbReference type="ARBA" id="ARBA00001947"/>
    </source>
</evidence>
<reference evidence="9 10" key="1">
    <citation type="submission" date="2020-04" db="EMBL/GenBank/DDBJ databases">
        <title>Novel Mycoplasma species detected in Phocoena phocoena (harbor porpoise) from the USA.</title>
        <authorList>
            <person name="Volokhov D.V."/>
        </authorList>
    </citation>
    <scope>NUCLEOTIDE SEQUENCE [LARGE SCALE GENOMIC DNA]</scope>
    <source>
        <strain evidence="9 10">C264-NAS</strain>
    </source>
</reference>
<dbReference type="AlphaFoldDB" id="A0A858U657"/>
<evidence type="ECO:0000313" key="9">
    <source>
        <dbReference type="EMBL" id="QJG66713.1"/>
    </source>
</evidence>
<keyword evidence="3 7" id="KW-0479">Metal-binding</keyword>
<feature type="binding site" evidence="7">
    <location>
        <position position="105"/>
    </location>
    <ligand>
        <name>Zn(2+)</name>
        <dbReference type="ChEBI" id="CHEBI:29105"/>
        <note>catalytic</note>
    </ligand>
</feature>
<name>A0A858U657_9MOLU</name>
<dbReference type="GO" id="GO:0008270">
    <property type="term" value="F:zinc ion binding"/>
    <property type="evidence" value="ECO:0007669"/>
    <property type="project" value="InterPro"/>
</dbReference>
<dbReference type="Proteomes" id="UP000501728">
    <property type="component" value="Chromosome"/>
</dbReference>
<comment type="similarity">
    <text evidence="2">Belongs to the cytidine and deoxycytidylate deaminase family.</text>
</comment>